<gene>
    <name evidence="6" type="ORF">G0Q06_10770</name>
</gene>
<dbReference type="PROSITE" id="PS50889">
    <property type="entry name" value="S4"/>
    <property type="match status" value="1"/>
</dbReference>
<keyword evidence="7" id="KW-1185">Reference proteome</keyword>
<dbReference type="InterPro" id="IPR036986">
    <property type="entry name" value="S4_RNA-bd_sf"/>
</dbReference>
<evidence type="ECO:0000313" key="6">
    <source>
        <dbReference type="EMBL" id="NDV62935.1"/>
    </source>
</evidence>
<dbReference type="PANTHER" id="PTHR21600:SF44">
    <property type="entry name" value="RIBOSOMAL LARGE SUBUNIT PSEUDOURIDINE SYNTHASE D"/>
    <property type="match status" value="1"/>
</dbReference>
<evidence type="ECO:0000259" key="5">
    <source>
        <dbReference type="Pfam" id="PF01479"/>
    </source>
</evidence>
<dbReference type="CDD" id="cd00165">
    <property type="entry name" value="S4"/>
    <property type="match status" value="1"/>
</dbReference>
<organism evidence="6 7">
    <name type="scientific">Oceanipulchritudo coccoides</name>
    <dbReference type="NCBI Taxonomy" id="2706888"/>
    <lineage>
        <taxon>Bacteria</taxon>
        <taxon>Pseudomonadati</taxon>
        <taxon>Verrucomicrobiota</taxon>
        <taxon>Opitutia</taxon>
        <taxon>Puniceicoccales</taxon>
        <taxon>Oceanipulchritudinaceae</taxon>
        <taxon>Oceanipulchritudo</taxon>
    </lineage>
</organism>
<dbReference type="Pfam" id="PF01479">
    <property type="entry name" value="S4"/>
    <property type="match status" value="1"/>
</dbReference>
<dbReference type="PANTHER" id="PTHR21600">
    <property type="entry name" value="MITOCHONDRIAL RNA PSEUDOURIDINE SYNTHASE"/>
    <property type="match status" value="1"/>
</dbReference>
<dbReference type="Gene3D" id="3.10.290.10">
    <property type="entry name" value="RNA-binding S4 domain"/>
    <property type="match status" value="1"/>
</dbReference>
<dbReference type="InterPro" id="IPR006145">
    <property type="entry name" value="PsdUridine_synth_RsuA/RluA"/>
</dbReference>
<dbReference type="GO" id="GO:0003723">
    <property type="term" value="F:RNA binding"/>
    <property type="evidence" value="ECO:0007669"/>
    <property type="project" value="UniProtKB-KW"/>
</dbReference>
<dbReference type="InterPro" id="IPR020103">
    <property type="entry name" value="PsdUridine_synth_cat_dom_sf"/>
</dbReference>
<dbReference type="Pfam" id="PF00849">
    <property type="entry name" value="PseudoU_synth_2"/>
    <property type="match status" value="1"/>
</dbReference>
<name>A0A6B2M513_9BACT</name>
<keyword evidence="2" id="KW-0413">Isomerase</keyword>
<dbReference type="RefSeq" id="WP_163965750.1">
    <property type="nucleotide sequence ID" value="NZ_JAAGNX010000003.1"/>
</dbReference>
<dbReference type="Proteomes" id="UP000478417">
    <property type="component" value="Unassembled WGS sequence"/>
</dbReference>
<feature type="domain" description="Pseudouridine synthase RsuA/RluA-like" evidence="4">
    <location>
        <begin position="90"/>
        <end position="257"/>
    </location>
</feature>
<evidence type="ECO:0000256" key="1">
    <source>
        <dbReference type="ARBA" id="ARBA00010876"/>
    </source>
</evidence>
<feature type="domain" description="RNA-binding S4" evidence="5">
    <location>
        <begin position="12"/>
        <end position="57"/>
    </location>
</feature>
<evidence type="ECO:0000256" key="3">
    <source>
        <dbReference type="PROSITE-ProRule" id="PRU00182"/>
    </source>
</evidence>
<protein>
    <submittedName>
        <fullName evidence="6">Uncharacterized protein</fullName>
    </submittedName>
</protein>
<evidence type="ECO:0000313" key="7">
    <source>
        <dbReference type="Proteomes" id="UP000478417"/>
    </source>
</evidence>
<sequence length="326" mass="36595">MKAESTSSDQRPLLEWAARLCPDSPRKRVKEWIASGRFYLDGEVVTKAGLRIEDPGDSLTMGAPDTSVFSWVRRKRIHPKLTVLYMDESLAIVNKDAGVLSVPVEGQGGESALSILGDYLNDPKGEGTRRRIFGAPGKVMPLPVHRLDQYTSGLLCLAMNPDARAHLIDQLRKHTLLREYIAFCDGRARAESGTWRHYLKLDHAGYHQSLYNKPVEGSTEAVTHYETEHIFERHRVTKVRIRLETGLKHQIRIQAAAEGLSLVGDRLYNSATRKAVERKGATLPYGFRRQALHACTIGLKHPESGKELRFESPLPGDLKGLEERLD</sequence>
<dbReference type="EMBL" id="JAAGNX010000003">
    <property type="protein sequence ID" value="NDV62935.1"/>
    <property type="molecule type" value="Genomic_DNA"/>
</dbReference>
<dbReference type="CDD" id="cd02869">
    <property type="entry name" value="PseudoU_synth_RluA_like"/>
    <property type="match status" value="1"/>
</dbReference>
<dbReference type="GO" id="GO:0120159">
    <property type="term" value="F:rRNA pseudouridine synthase activity"/>
    <property type="evidence" value="ECO:0007669"/>
    <property type="project" value="UniProtKB-ARBA"/>
</dbReference>
<dbReference type="SUPFAM" id="SSF55120">
    <property type="entry name" value="Pseudouridine synthase"/>
    <property type="match status" value="1"/>
</dbReference>
<dbReference type="InterPro" id="IPR002942">
    <property type="entry name" value="S4_RNA-bd"/>
</dbReference>
<dbReference type="GO" id="GO:0000455">
    <property type="term" value="P:enzyme-directed rRNA pseudouridine synthesis"/>
    <property type="evidence" value="ECO:0007669"/>
    <property type="project" value="UniProtKB-ARBA"/>
</dbReference>
<dbReference type="Gene3D" id="3.30.2350.10">
    <property type="entry name" value="Pseudouridine synthase"/>
    <property type="match status" value="1"/>
</dbReference>
<comment type="caution">
    <text evidence="6">The sequence shown here is derived from an EMBL/GenBank/DDBJ whole genome shotgun (WGS) entry which is preliminary data.</text>
</comment>
<comment type="similarity">
    <text evidence="1">Belongs to the pseudouridine synthase RluA family.</text>
</comment>
<dbReference type="InterPro" id="IPR050188">
    <property type="entry name" value="RluA_PseudoU_synthase"/>
</dbReference>
<accession>A0A6B2M513</accession>
<dbReference type="AlphaFoldDB" id="A0A6B2M513"/>
<reference evidence="6 7" key="1">
    <citation type="submission" date="2020-02" db="EMBL/GenBank/DDBJ databases">
        <title>Albibacoteraceae fam. nov., the first described family within the subdivision 4 Verrucomicrobia.</title>
        <authorList>
            <person name="Xi F."/>
        </authorList>
    </citation>
    <scope>NUCLEOTIDE SEQUENCE [LARGE SCALE GENOMIC DNA]</scope>
    <source>
        <strain evidence="6 7">CK1056</strain>
    </source>
</reference>
<proteinExistence type="inferred from homology"/>
<evidence type="ECO:0000256" key="2">
    <source>
        <dbReference type="ARBA" id="ARBA00023235"/>
    </source>
</evidence>
<evidence type="ECO:0000259" key="4">
    <source>
        <dbReference type="Pfam" id="PF00849"/>
    </source>
</evidence>
<keyword evidence="3" id="KW-0694">RNA-binding</keyword>